<feature type="region of interest" description="Disordered" evidence="1">
    <location>
        <begin position="83"/>
        <end position="135"/>
    </location>
</feature>
<evidence type="ECO:0000259" key="2">
    <source>
        <dbReference type="Pfam" id="PF05678"/>
    </source>
</evidence>
<keyword evidence="4" id="KW-1185">Reference proteome</keyword>
<organism evidence="3 4">
    <name type="scientific">Rehmannia glutinosa</name>
    <name type="common">Chinese foxglove</name>
    <dbReference type="NCBI Taxonomy" id="99300"/>
    <lineage>
        <taxon>Eukaryota</taxon>
        <taxon>Viridiplantae</taxon>
        <taxon>Streptophyta</taxon>
        <taxon>Embryophyta</taxon>
        <taxon>Tracheophyta</taxon>
        <taxon>Spermatophyta</taxon>
        <taxon>Magnoliopsida</taxon>
        <taxon>eudicotyledons</taxon>
        <taxon>Gunneridae</taxon>
        <taxon>Pentapetalae</taxon>
        <taxon>asterids</taxon>
        <taxon>lamiids</taxon>
        <taxon>Lamiales</taxon>
        <taxon>Orobanchaceae</taxon>
        <taxon>Rehmannieae</taxon>
        <taxon>Rehmannia</taxon>
    </lineage>
</organism>
<sequence length="285" mass="31103">MSWQLEMLNDMAEGWQTHPRASRRRVDVEELLYPNRSHLTHSLSLSLSNPPLALNLSINHYKIEIHTHHPSYLMNPPEFFSGGDGGDNCRPSPRKLQLQGPRPTALKVNKDSYKIRKPPIAPPQHHPLPSEAPPAEDRQPVIIYAVSPKVIHTTVSDFMNLVQRLTGNATEGGAGAGDLSPAARLASIEKTSPSNKDREIAADNFMDDLLEDTSTSTAVRVPGILSPAPANLPPVSSGFFSPTGDPFMVGYNMFIPSPSTLFSAPMVSPSPSSSSCDPFNPFFDF</sequence>
<gene>
    <name evidence="3" type="ORF">DH2020_040651</name>
</gene>
<dbReference type="EMBL" id="JABTTQ020002181">
    <property type="protein sequence ID" value="KAK6125607.1"/>
    <property type="molecule type" value="Genomic_DNA"/>
</dbReference>
<proteinExistence type="predicted"/>
<dbReference type="PANTHER" id="PTHR33143:SF50">
    <property type="entry name" value="PROTEIN MKS1"/>
    <property type="match status" value="1"/>
</dbReference>
<dbReference type="Proteomes" id="UP001318860">
    <property type="component" value="Unassembled WGS sequence"/>
</dbReference>
<feature type="domain" description="VQ" evidence="2">
    <location>
        <begin position="146"/>
        <end position="167"/>
    </location>
</feature>
<name>A0ABR0UTV7_REHGL</name>
<accession>A0ABR0UTV7</accession>
<protein>
    <recommendedName>
        <fullName evidence="2">VQ domain-containing protein</fullName>
    </recommendedName>
</protein>
<dbReference type="PANTHER" id="PTHR33143">
    <property type="entry name" value="F16F4.1 PROTEIN-RELATED"/>
    <property type="match status" value="1"/>
</dbReference>
<dbReference type="Pfam" id="PF05678">
    <property type="entry name" value="VQ"/>
    <property type="match status" value="1"/>
</dbReference>
<evidence type="ECO:0000313" key="4">
    <source>
        <dbReference type="Proteomes" id="UP001318860"/>
    </source>
</evidence>
<evidence type="ECO:0000313" key="3">
    <source>
        <dbReference type="EMBL" id="KAK6125607.1"/>
    </source>
</evidence>
<evidence type="ECO:0000256" key="1">
    <source>
        <dbReference type="SAM" id="MobiDB-lite"/>
    </source>
</evidence>
<dbReference type="InterPro" id="IPR039607">
    <property type="entry name" value="VQ_8/17/18/20/21/25"/>
</dbReference>
<reference evidence="3 4" key="1">
    <citation type="journal article" date="2021" name="Comput. Struct. Biotechnol. J.">
        <title>De novo genome assembly of the potent medicinal plant Rehmannia glutinosa using nanopore technology.</title>
        <authorList>
            <person name="Ma L."/>
            <person name="Dong C."/>
            <person name="Song C."/>
            <person name="Wang X."/>
            <person name="Zheng X."/>
            <person name="Niu Y."/>
            <person name="Chen S."/>
            <person name="Feng W."/>
        </authorList>
    </citation>
    <scope>NUCLEOTIDE SEQUENCE [LARGE SCALE GENOMIC DNA]</scope>
    <source>
        <strain evidence="3">DH-2019</strain>
    </source>
</reference>
<feature type="compositionally biased region" description="Pro residues" evidence="1">
    <location>
        <begin position="119"/>
        <end position="132"/>
    </location>
</feature>
<comment type="caution">
    <text evidence="3">The sequence shown here is derived from an EMBL/GenBank/DDBJ whole genome shotgun (WGS) entry which is preliminary data.</text>
</comment>
<dbReference type="InterPro" id="IPR008889">
    <property type="entry name" value="VQ"/>
</dbReference>